<name>A0A0C9UZC7_SPHS4</name>
<dbReference type="OrthoDB" id="195498at2759"/>
<dbReference type="Gene3D" id="3.40.30.10">
    <property type="entry name" value="Glutaredoxin"/>
    <property type="match status" value="1"/>
</dbReference>
<sequence>ILFLSDPDVEFGSKLGPSLDLSALGLGLRDGRFAIVIGDLKVKYIGHDLHDLKESVLSSF</sequence>
<organism evidence="1 2">
    <name type="scientific">Sphaerobolus stellatus (strain SS14)</name>
    <dbReference type="NCBI Taxonomy" id="990650"/>
    <lineage>
        <taxon>Eukaryota</taxon>
        <taxon>Fungi</taxon>
        <taxon>Dikarya</taxon>
        <taxon>Basidiomycota</taxon>
        <taxon>Agaricomycotina</taxon>
        <taxon>Agaricomycetes</taxon>
        <taxon>Phallomycetidae</taxon>
        <taxon>Geastrales</taxon>
        <taxon>Sphaerobolaceae</taxon>
        <taxon>Sphaerobolus</taxon>
    </lineage>
</organism>
<dbReference type="AlphaFoldDB" id="A0A0C9UZC7"/>
<proteinExistence type="predicted"/>
<dbReference type="EMBL" id="KN837262">
    <property type="protein sequence ID" value="KIJ30445.1"/>
    <property type="molecule type" value="Genomic_DNA"/>
</dbReference>
<evidence type="ECO:0000313" key="2">
    <source>
        <dbReference type="Proteomes" id="UP000054279"/>
    </source>
</evidence>
<evidence type="ECO:0000313" key="1">
    <source>
        <dbReference type="EMBL" id="KIJ30445.1"/>
    </source>
</evidence>
<reference evidence="1 2" key="1">
    <citation type="submission" date="2014-06" db="EMBL/GenBank/DDBJ databases">
        <title>Evolutionary Origins and Diversification of the Mycorrhizal Mutualists.</title>
        <authorList>
            <consortium name="DOE Joint Genome Institute"/>
            <consortium name="Mycorrhizal Genomics Consortium"/>
            <person name="Kohler A."/>
            <person name="Kuo A."/>
            <person name="Nagy L.G."/>
            <person name="Floudas D."/>
            <person name="Copeland A."/>
            <person name="Barry K.W."/>
            <person name="Cichocki N."/>
            <person name="Veneault-Fourrey C."/>
            <person name="LaButti K."/>
            <person name="Lindquist E.A."/>
            <person name="Lipzen A."/>
            <person name="Lundell T."/>
            <person name="Morin E."/>
            <person name="Murat C."/>
            <person name="Riley R."/>
            <person name="Ohm R."/>
            <person name="Sun H."/>
            <person name="Tunlid A."/>
            <person name="Henrissat B."/>
            <person name="Grigoriev I.V."/>
            <person name="Hibbett D.S."/>
            <person name="Martin F."/>
        </authorList>
    </citation>
    <scope>NUCLEOTIDE SEQUENCE [LARGE SCALE GENOMIC DNA]</scope>
    <source>
        <strain evidence="1 2">SS14</strain>
    </source>
</reference>
<protein>
    <submittedName>
        <fullName evidence="1">Uncharacterized protein</fullName>
    </submittedName>
</protein>
<dbReference type="Proteomes" id="UP000054279">
    <property type="component" value="Unassembled WGS sequence"/>
</dbReference>
<dbReference type="HOGENOM" id="CLU_2948370_0_0_1"/>
<feature type="non-terminal residue" evidence="1">
    <location>
        <position position="1"/>
    </location>
</feature>
<gene>
    <name evidence="1" type="ORF">M422DRAFT_187187</name>
</gene>
<keyword evidence="2" id="KW-1185">Reference proteome</keyword>
<accession>A0A0C9UZC7</accession>